<dbReference type="AlphaFoldDB" id="F0SRH5"/>
<feature type="compositionally biased region" description="Basic and acidic residues" evidence="10">
    <location>
        <begin position="693"/>
        <end position="702"/>
    </location>
</feature>
<evidence type="ECO:0000256" key="5">
    <source>
        <dbReference type="ARBA" id="ARBA00022833"/>
    </source>
</evidence>
<evidence type="ECO:0000256" key="6">
    <source>
        <dbReference type="ARBA" id="ARBA00023049"/>
    </source>
</evidence>
<dbReference type="GO" id="GO:0006508">
    <property type="term" value="P:proteolysis"/>
    <property type="evidence" value="ECO:0007669"/>
    <property type="project" value="UniProtKB-KW"/>
</dbReference>
<evidence type="ECO:0000256" key="2">
    <source>
        <dbReference type="ARBA" id="ARBA00022670"/>
    </source>
</evidence>
<comment type="similarity">
    <text evidence="1 9">Belongs to the peptidase M3 family.</text>
</comment>
<dbReference type="GO" id="GO:0006518">
    <property type="term" value="P:peptide metabolic process"/>
    <property type="evidence" value="ECO:0007669"/>
    <property type="project" value="TreeGrafter"/>
</dbReference>
<dbReference type="InterPro" id="IPR001567">
    <property type="entry name" value="Pept_M3A_M3B_dom"/>
</dbReference>
<dbReference type="Gene3D" id="1.10.1370.40">
    <property type="match status" value="1"/>
</dbReference>
<protein>
    <recommendedName>
        <fullName evidence="8">oligopeptidase A</fullName>
        <ecNumber evidence="8">3.4.24.70</ecNumber>
    </recommendedName>
</protein>
<dbReference type="CDD" id="cd06456">
    <property type="entry name" value="M3A_DCP"/>
    <property type="match status" value="1"/>
</dbReference>
<evidence type="ECO:0000259" key="11">
    <source>
        <dbReference type="Pfam" id="PF01432"/>
    </source>
</evidence>
<proteinExistence type="inferred from homology"/>
<dbReference type="GO" id="GO:0004222">
    <property type="term" value="F:metalloendopeptidase activity"/>
    <property type="evidence" value="ECO:0007669"/>
    <property type="project" value="UniProtKB-EC"/>
</dbReference>
<keyword evidence="4 9" id="KW-0378">Hydrolase</keyword>
<dbReference type="Pfam" id="PF19310">
    <property type="entry name" value="TOP_N"/>
    <property type="match status" value="1"/>
</dbReference>
<evidence type="ECO:0000259" key="12">
    <source>
        <dbReference type="Pfam" id="PF19310"/>
    </source>
</evidence>
<evidence type="ECO:0000256" key="4">
    <source>
        <dbReference type="ARBA" id="ARBA00022801"/>
    </source>
</evidence>
<dbReference type="PANTHER" id="PTHR11804">
    <property type="entry name" value="PROTEASE M3 THIMET OLIGOPEPTIDASE-RELATED"/>
    <property type="match status" value="1"/>
</dbReference>
<sequence length="702" mass="79210">MADSATNPLLQTTGYPQYDAIHPEHIAPAVEQLLASSRVILKQVEELQQPNWEELFGPLEKIDRLFEQTWKPIGHLTGVANSPELRDAYQSVLPDVVQFGLEVRQSEAIYREMKSLRESADFDSYSQARKRLLEQRLLGAELSGIALKGEKREQFNAIASELSKLASDFSNHVLDATKEYELIVTDPADANGWPDSLKNLTSQSYNASKAEDQPESTPAGGPWKITLEVPVVQPFWQHCQNRELREETYRAYISRASSGELDNTPLCERILELRQQQAELLGYENYAAVSLAEKMAENVAAVDEMFETLLKFSRKPAEQDLQELEQLASENDAATPLKHWDIGFWAERLREKRYEVTEETLRQYFQHDRVLNGLFSLIERLFGVTVKPAADMPAVWNKDVQFYEIHDGDQPIAAFFYDPYSRPADKRGGAWMDVCLDRRVADDGVQLPVAHLVCNCTPPVGNKPALMTFREVETLFHEFGHGLQHMLTTVDESDVAGINGVEWDAVELPSQFMENWCYHKPTLLGMTAHVDTGAPLPDDLFDKLVAARNFRAGSNSLRQLTFGMTDMQLHTDYHPGSGNSVFDVQKSVMDKTAILPMLPEDRFLCSFQHIFAGGYAAGYYSYKWAEVLAADAFSAFEEAGLDNEAAIQEVGRRFRETILSQGGSEHPMDLFKEFRGREPDPQALLQQTGLLDNDERSSAEPV</sequence>
<feature type="domain" description="Peptidase M3A/M3B catalytic" evidence="11">
    <location>
        <begin position="237"/>
        <end position="689"/>
    </location>
</feature>
<dbReference type="STRING" id="756272.Plabr_0409"/>
<dbReference type="Pfam" id="PF01432">
    <property type="entry name" value="Peptidase_M3"/>
    <property type="match status" value="1"/>
</dbReference>
<evidence type="ECO:0000313" key="14">
    <source>
        <dbReference type="Proteomes" id="UP000006860"/>
    </source>
</evidence>
<dbReference type="Gene3D" id="1.10.1370.10">
    <property type="entry name" value="Neurolysin, domain 3"/>
    <property type="match status" value="1"/>
</dbReference>
<keyword evidence="3 9" id="KW-0479">Metal-binding</keyword>
<dbReference type="PANTHER" id="PTHR11804:SF83">
    <property type="entry name" value="LD37516P"/>
    <property type="match status" value="1"/>
</dbReference>
<keyword evidence="6 9" id="KW-0482">Metalloprotease</keyword>
<keyword evidence="2 9" id="KW-0645">Protease</keyword>
<dbReference type="InterPro" id="IPR045090">
    <property type="entry name" value="Pept_M3A_M3B"/>
</dbReference>
<dbReference type="MEROPS" id="M03.A01"/>
<evidence type="ECO:0000256" key="10">
    <source>
        <dbReference type="SAM" id="MobiDB-lite"/>
    </source>
</evidence>
<organism evidence="13 14">
    <name type="scientific">Rubinisphaera brasiliensis (strain ATCC 49424 / DSM 5305 / JCM 21570 / IAM 15109 / NBRC 103401 / IFAM 1448)</name>
    <name type="common">Planctomyces brasiliensis</name>
    <dbReference type="NCBI Taxonomy" id="756272"/>
    <lineage>
        <taxon>Bacteria</taxon>
        <taxon>Pseudomonadati</taxon>
        <taxon>Planctomycetota</taxon>
        <taxon>Planctomycetia</taxon>
        <taxon>Planctomycetales</taxon>
        <taxon>Planctomycetaceae</taxon>
        <taxon>Rubinisphaera</taxon>
    </lineage>
</organism>
<dbReference type="Proteomes" id="UP000006860">
    <property type="component" value="Chromosome"/>
</dbReference>
<evidence type="ECO:0000313" key="13">
    <source>
        <dbReference type="EMBL" id="ADY58036.1"/>
    </source>
</evidence>
<comment type="catalytic activity">
    <reaction evidence="7">
        <text>Hydrolysis of oligopeptides, with broad specificity. Gly or Ala commonly occur as P1 or P1' residues, but more distant residues are also important, as is shown by the fact that Z-Gly-Pro-Gly-|-Gly-Pro-Ala is cleaved, but not Z-(Gly)(5).</text>
        <dbReference type="EC" id="3.4.24.70"/>
    </reaction>
</comment>
<dbReference type="InterPro" id="IPR024077">
    <property type="entry name" value="Neurolysin/TOP_dom2"/>
</dbReference>
<dbReference type="EC" id="3.4.24.70" evidence="8"/>
<dbReference type="GO" id="GO:0046872">
    <property type="term" value="F:metal ion binding"/>
    <property type="evidence" value="ECO:0007669"/>
    <property type="project" value="UniProtKB-UniRule"/>
</dbReference>
<feature type="domain" description="Oligopeptidase A N-terminal" evidence="12">
    <location>
        <begin position="30"/>
        <end position="152"/>
    </location>
</feature>
<dbReference type="RefSeq" id="WP_013626780.1">
    <property type="nucleotide sequence ID" value="NC_015174.1"/>
</dbReference>
<dbReference type="KEGG" id="pbs:Plabr_0409"/>
<comment type="cofactor">
    <cofactor evidence="9">
        <name>Zn(2+)</name>
        <dbReference type="ChEBI" id="CHEBI:29105"/>
    </cofactor>
    <text evidence="9">Binds 1 zinc ion.</text>
</comment>
<name>F0SRH5_RUBBR</name>
<dbReference type="InterPro" id="IPR045666">
    <property type="entry name" value="OpdA_N"/>
</dbReference>
<evidence type="ECO:0000256" key="3">
    <source>
        <dbReference type="ARBA" id="ARBA00022723"/>
    </source>
</evidence>
<dbReference type="OrthoDB" id="9773538at2"/>
<dbReference type="InterPro" id="IPR034005">
    <property type="entry name" value="M3A_DCP"/>
</dbReference>
<feature type="region of interest" description="Disordered" evidence="10">
    <location>
        <begin position="682"/>
        <end position="702"/>
    </location>
</feature>
<reference evidence="14" key="1">
    <citation type="submission" date="2011-02" db="EMBL/GenBank/DDBJ databases">
        <title>The complete genome of Planctomyces brasiliensis DSM 5305.</title>
        <authorList>
            <person name="Lucas S."/>
            <person name="Copeland A."/>
            <person name="Lapidus A."/>
            <person name="Bruce D."/>
            <person name="Goodwin L."/>
            <person name="Pitluck S."/>
            <person name="Kyrpides N."/>
            <person name="Mavromatis K."/>
            <person name="Pagani I."/>
            <person name="Ivanova N."/>
            <person name="Ovchinnikova G."/>
            <person name="Lu M."/>
            <person name="Detter J.C."/>
            <person name="Han C."/>
            <person name="Land M."/>
            <person name="Hauser L."/>
            <person name="Markowitz V."/>
            <person name="Cheng J.-F."/>
            <person name="Hugenholtz P."/>
            <person name="Woyke T."/>
            <person name="Wu D."/>
            <person name="Tindall B."/>
            <person name="Pomrenke H.G."/>
            <person name="Brambilla E."/>
            <person name="Klenk H.-P."/>
            <person name="Eisen J.A."/>
        </authorList>
    </citation>
    <scope>NUCLEOTIDE SEQUENCE [LARGE SCALE GENOMIC DNA]</scope>
    <source>
        <strain evidence="14">ATCC 49424 / DSM 5305 / JCM 21570 / NBRC 103401 / IFAM 1448</strain>
    </source>
</reference>
<keyword evidence="14" id="KW-1185">Reference proteome</keyword>
<evidence type="ECO:0000256" key="7">
    <source>
        <dbReference type="ARBA" id="ARBA00024603"/>
    </source>
</evidence>
<evidence type="ECO:0000256" key="8">
    <source>
        <dbReference type="ARBA" id="ARBA00026100"/>
    </source>
</evidence>
<dbReference type="HOGENOM" id="CLU_001805_4_1_0"/>
<dbReference type="EMBL" id="CP002546">
    <property type="protein sequence ID" value="ADY58036.1"/>
    <property type="molecule type" value="Genomic_DNA"/>
</dbReference>
<gene>
    <name evidence="13" type="ordered locus">Plabr_0409</name>
</gene>
<keyword evidence="5 9" id="KW-0862">Zinc</keyword>
<dbReference type="InterPro" id="IPR024079">
    <property type="entry name" value="MetalloPept_cat_dom_sf"/>
</dbReference>
<dbReference type="FunFam" id="3.40.390.10:FF:000009">
    <property type="entry name" value="Oligopeptidase A"/>
    <property type="match status" value="1"/>
</dbReference>
<dbReference type="Gene3D" id="3.40.390.10">
    <property type="entry name" value="Collagenase (Catalytic Domain)"/>
    <property type="match status" value="1"/>
</dbReference>
<accession>F0SRH5</accession>
<evidence type="ECO:0000256" key="9">
    <source>
        <dbReference type="RuleBase" id="RU003435"/>
    </source>
</evidence>
<dbReference type="GO" id="GO:0005829">
    <property type="term" value="C:cytosol"/>
    <property type="evidence" value="ECO:0007669"/>
    <property type="project" value="UniProtKB-ARBA"/>
</dbReference>
<evidence type="ECO:0000256" key="1">
    <source>
        <dbReference type="ARBA" id="ARBA00006040"/>
    </source>
</evidence>
<dbReference type="eggNOG" id="COG0339">
    <property type="taxonomic scope" value="Bacteria"/>
</dbReference>
<dbReference type="SUPFAM" id="SSF55486">
    <property type="entry name" value="Metalloproteases ('zincins'), catalytic domain"/>
    <property type="match status" value="1"/>
</dbReference>